<dbReference type="AlphaFoldDB" id="A0A0E9W6Y2"/>
<reference evidence="1" key="2">
    <citation type="journal article" date="2015" name="Fish Shellfish Immunol.">
        <title>Early steps in the European eel (Anguilla anguilla)-Vibrio vulnificus interaction in the gills: Role of the RtxA13 toxin.</title>
        <authorList>
            <person name="Callol A."/>
            <person name="Pajuelo D."/>
            <person name="Ebbesson L."/>
            <person name="Teles M."/>
            <person name="MacKenzie S."/>
            <person name="Amaro C."/>
        </authorList>
    </citation>
    <scope>NUCLEOTIDE SEQUENCE</scope>
</reference>
<reference evidence="1" key="1">
    <citation type="submission" date="2014-11" db="EMBL/GenBank/DDBJ databases">
        <authorList>
            <person name="Amaro Gonzalez C."/>
        </authorList>
    </citation>
    <scope>NUCLEOTIDE SEQUENCE</scope>
</reference>
<protein>
    <submittedName>
        <fullName evidence="1">Uncharacterized protein</fullName>
    </submittedName>
</protein>
<proteinExistence type="predicted"/>
<name>A0A0E9W6Y2_ANGAN</name>
<dbReference type="EMBL" id="GBXM01023252">
    <property type="protein sequence ID" value="JAH85325.1"/>
    <property type="molecule type" value="Transcribed_RNA"/>
</dbReference>
<organism evidence="1">
    <name type="scientific">Anguilla anguilla</name>
    <name type="common">European freshwater eel</name>
    <name type="synonym">Muraena anguilla</name>
    <dbReference type="NCBI Taxonomy" id="7936"/>
    <lineage>
        <taxon>Eukaryota</taxon>
        <taxon>Metazoa</taxon>
        <taxon>Chordata</taxon>
        <taxon>Craniata</taxon>
        <taxon>Vertebrata</taxon>
        <taxon>Euteleostomi</taxon>
        <taxon>Actinopterygii</taxon>
        <taxon>Neopterygii</taxon>
        <taxon>Teleostei</taxon>
        <taxon>Anguilliformes</taxon>
        <taxon>Anguillidae</taxon>
        <taxon>Anguilla</taxon>
    </lineage>
</organism>
<accession>A0A0E9W6Y2</accession>
<sequence>MSHLCSRRGGDGGWLVSHKAFGRSSLSVTFS</sequence>
<evidence type="ECO:0000313" key="1">
    <source>
        <dbReference type="EMBL" id="JAH85325.1"/>
    </source>
</evidence>